<dbReference type="Pfam" id="PF18940">
    <property type="entry name" value="DUF5687"/>
    <property type="match status" value="1"/>
</dbReference>
<keyword evidence="1" id="KW-0812">Transmembrane</keyword>
<feature type="transmembrane region" description="Helical" evidence="1">
    <location>
        <begin position="60"/>
        <end position="81"/>
    </location>
</feature>
<gene>
    <name evidence="2" type="ORF">CLW00_103140</name>
</gene>
<dbReference type="Proteomes" id="UP000238157">
    <property type="component" value="Unassembled WGS sequence"/>
</dbReference>
<feature type="transmembrane region" description="Helical" evidence="1">
    <location>
        <begin position="310"/>
        <end position="335"/>
    </location>
</feature>
<feature type="transmembrane region" description="Helical" evidence="1">
    <location>
        <begin position="381"/>
        <end position="404"/>
    </location>
</feature>
<feature type="transmembrane region" description="Helical" evidence="1">
    <location>
        <begin position="102"/>
        <end position="129"/>
    </location>
</feature>
<feature type="transmembrane region" description="Helical" evidence="1">
    <location>
        <begin position="356"/>
        <end position="375"/>
    </location>
</feature>
<dbReference type="EMBL" id="PVTR01000003">
    <property type="protein sequence ID" value="PRY89020.1"/>
    <property type="molecule type" value="Genomic_DNA"/>
</dbReference>
<keyword evidence="1" id="KW-0472">Membrane</keyword>
<name>A0A2T0WQQ6_9BACT</name>
<feature type="transmembrane region" description="Helical" evidence="1">
    <location>
        <begin position="210"/>
        <end position="230"/>
    </location>
</feature>
<feature type="transmembrane region" description="Helical" evidence="1">
    <location>
        <begin position="21"/>
        <end position="48"/>
    </location>
</feature>
<sequence>MVLQLIRLEILKSMRSTSFAKSALVAIFLAFLAVVLLAYVLLLGIVLKDVLEKVMESSDAYTTLSAGLVYFFLFEFMYRYFTQQLPVMELERFLHLPIKKSNIIHFLLGRSFISPLTLIAPLLFGPFAYREILPKFGDVAAISWIAAVVLTSWSLHWLMLWFKQKFEDSLTGIGIVFLVLLLGAGSTYLGWYNLGEIIKPVFDWSLTSPIPVLLLLGVFVAMYQMAYVYYKNNAYLEDLSQEENIRFVNQELGFLSRFGLAGEFANLEWKLIIRHKKPRTYLMLAGFFLLYGLIFYNNPQYASEEGFSHLFVFVGSFITGIFMLQYGQLFLSWNSANFDFFLQKRDGVEALIKGKYLLFIVVSILCLLLSIPYVYFGWDILLIHLATFLFNMGVVIHMVIYLSLWKPKPMDLNKGAMFNYEGVGIAQFLMIIPMLIAPYVVYLPFALFFNQYIGLSALAIVGMAGIIAFKPLSRLAVQRVLDNRYEISSSFRQEI</sequence>
<evidence type="ECO:0008006" key="4">
    <source>
        <dbReference type="Google" id="ProtNLM"/>
    </source>
</evidence>
<dbReference type="InterPro" id="IPR043742">
    <property type="entry name" value="DUF5687"/>
</dbReference>
<reference evidence="2 3" key="1">
    <citation type="submission" date="2018-03" db="EMBL/GenBank/DDBJ databases">
        <title>Genomic Encyclopedia of Archaeal and Bacterial Type Strains, Phase II (KMG-II): from individual species to whole genera.</title>
        <authorList>
            <person name="Goeker M."/>
        </authorList>
    </citation>
    <scope>NUCLEOTIDE SEQUENCE [LARGE SCALE GENOMIC DNA]</scope>
    <source>
        <strain evidence="2 3">DSM 27929</strain>
    </source>
</reference>
<feature type="transmembrane region" description="Helical" evidence="1">
    <location>
        <begin position="169"/>
        <end position="190"/>
    </location>
</feature>
<feature type="transmembrane region" description="Helical" evidence="1">
    <location>
        <begin position="141"/>
        <end position="162"/>
    </location>
</feature>
<protein>
    <recommendedName>
        <fullName evidence="4">ABC-2 type transport system permease protein</fullName>
    </recommendedName>
</protein>
<evidence type="ECO:0000313" key="2">
    <source>
        <dbReference type="EMBL" id="PRY89020.1"/>
    </source>
</evidence>
<comment type="caution">
    <text evidence="2">The sequence shown here is derived from an EMBL/GenBank/DDBJ whole genome shotgun (WGS) entry which is preliminary data.</text>
</comment>
<proteinExistence type="predicted"/>
<dbReference type="AlphaFoldDB" id="A0A2T0WQQ6"/>
<organism evidence="2 3">
    <name type="scientific">Mongoliibacter ruber</name>
    <dbReference type="NCBI Taxonomy" id="1750599"/>
    <lineage>
        <taxon>Bacteria</taxon>
        <taxon>Pseudomonadati</taxon>
        <taxon>Bacteroidota</taxon>
        <taxon>Cytophagia</taxon>
        <taxon>Cytophagales</taxon>
        <taxon>Cyclobacteriaceae</taxon>
        <taxon>Mongoliibacter</taxon>
    </lineage>
</organism>
<evidence type="ECO:0000313" key="3">
    <source>
        <dbReference type="Proteomes" id="UP000238157"/>
    </source>
</evidence>
<dbReference type="RefSeq" id="WP_106132810.1">
    <property type="nucleotide sequence ID" value="NZ_PVTR01000003.1"/>
</dbReference>
<feature type="transmembrane region" description="Helical" evidence="1">
    <location>
        <begin position="451"/>
        <end position="469"/>
    </location>
</feature>
<dbReference type="OrthoDB" id="1014144at2"/>
<feature type="transmembrane region" description="Helical" evidence="1">
    <location>
        <begin position="280"/>
        <end position="298"/>
    </location>
</feature>
<keyword evidence="1" id="KW-1133">Transmembrane helix</keyword>
<keyword evidence="3" id="KW-1185">Reference proteome</keyword>
<accession>A0A2T0WQQ6</accession>
<evidence type="ECO:0000256" key="1">
    <source>
        <dbReference type="SAM" id="Phobius"/>
    </source>
</evidence>
<feature type="transmembrane region" description="Helical" evidence="1">
    <location>
        <begin position="425"/>
        <end position="445"/>
    </location>
</feature>